<keyword evidence="4 9" id="KW-0547">Nucleotide-binding</keyword>
<name>A0ABP0JQX5_9DINO</name>
<dbReference type="InterPro" id="IPR051334">
    <property type="entry name" value="SRPK"/>
</dbReference>
<dbReference type="InterPro" id="IPR017441">
    <property type="entry name" value="Protein_kinase_ATP_BS"/>
</dbReference>
<feature type="compositionally biased region" description="Acidic residues" evidence="10">
    <location>
        <begin position="56"/>
        <end position="68"/>
    </location>
</feature>
<gene>
    <name evidence="11" type="ORF">CCMP2556_LOCUS12586</name>
</gene>
<evidence type="ECO:0000256" key="8">
    <source>
        <dbReference type="ARBA" id="ARBA00048679"/>
    </source>
</evidence>
<evidence type="ECO:0000256" key="10">
    <source>
        <dbReference type="SAM" id="MobiDB-lite"/>
    </source>
</evidence>
<comment type="catalytic activity">
    <reaction evidence="7">
        <text>L-threonyl-[protein] + ATP = O-phospho-L-threonyl-[protein] + ADP + H(+)</text>
        <dbReference type="Rhea" id="RHEA:46608"/>
        <dbReference type="Rhea" id="RHEA-COMP:11060"/>
        <dbReference type="Rhea" id="RHEA-COMP:11605"/>
        <dbReference type="ChEBI" id="CHEBI:15378"/>
        <dbReference type="ChEBI" id="CHEBI:30013"/>
        <dbReference type="ChEBI" id="CHEBI:30616"/>
        <dbReference type="ChEBI" id="CHEBI:61977"/>
        <dbReference type="ChEBI" id="CHEBI:456216"/>
        <dbReference type="EC" id="2.7.11.1"/>
    </reaction>
</comment>
<keyword evidence="5" id="KW-0418">Kinase</keyword>
<feature type="binding site" evidence="9">
    <location>
        <position position="111"/>
    </location>
    <ligand>
        <name>ATP</name>
        <dbReference type="ChEBI" id="CHEBI:30616"/>
    </ligand>
</feature>
<dbReference type="Proteomes" id="UP001642484">
    <property type="component" value="Unassembled WGS sequence"/>
</dbReference>
<evidence type="ECO:0000313" key="12">
    <source>
        <dbReference type="Proteomes" id="UP001642484"/>
    </source>
</evidence>
<dbReference type="EMBL" id="CAXAMN010006136">
    <property type="protein sequence ID" value="CAK9016641.1"/>
    <property type="molecule type" value="Genomic_DNA"/>
</dbReference>
<evidence type="ECO:0000256" key="4">
    <source>
        <dbReference type="ARBA" id="ARBA00022741"/>
    </source>
</evidence>
<comment type="catalytic activity">
    <reaction evidence="8">
        <text>L-seryl-[protein] + ATP = O-phospho-L-seryl-[protein] + ADP + H(+)</text>
        <dbReference type="Rhea" id="RHEA:17989"/>
        <dbReference type="Rhea" id="RHEA-COMP:9863"/>
        <dbReference type="Rhea" id="RHEA-COMP:11604"/>
        <dbReference type="ChEBI" id="CHEBI:15378"/>
        <dbReference type="ChEBI" id="CHEBI:29999"/>
        <dbReference type="ChEBI" id="CHEBI:30616"/>
        <dbReference type="ChEBI" id="CHEBI:83421"/>
        <dbReference type="ChEBI" id="CHEBI:456216"/>
        <dbReference type="EC" id="2.7.11.1"/>
    </reaction>
</comment>
<keyword evidence="6 9" id="KW-0067">ATP-binding</keyword>
<reference evidence="11 12" key="1">
    <citation type="submission" date="2024-02" db="EMBL/GenBank/DDBJ databases">
        <authorList>
            <person name="Chen Y."/>
            <person name="Shah S."/>
            <person name="Dougan E. K."/>
            <person name="Thang M."/>
            <person name="Chan C."/>
        </authorList>
    </citation>
    <scope>NUCLEOTIDE SEQUENCE [LARGE SCALE GENOMIC DNA]</scope>
</reference>
<keyword evidence="2" id="KW-0723">Serine/threonine-protein kinase</keyword>
<dbReference type="SUPFAM" id="SSF56112">
    <property type="entry name" value="Protein kinase-like (PK-like)"/>
    <property type="match status" value="1"/>
</dbReference>
<feature type="region of interest" description="Disordered" evidence="10">
    <location>
        <begin position="1"/>
        <end position="69"/>
    </location>
</feature>
<keyword evidence="12" id="KW-1185">Reference proteome</keyword>
<dbReference type="Gene3D" id="3.30.200.20">
    <property type="entry name" value="Phosphorylase Kinase, domain 1"/>
    <property type="match status" value="1"/>
</dbReference>
<evidence type="ECO:0000313" key="11">
    <source>
        <dbReference type="EMBL" id="CAK9016641.1"/>
    </source>
</evidence>
<evidence type="ECO:0000256" key="1">
    <source>
        <dbReference type="ARBA" id="ARBA00012513"/>
    </source>
</evidence>
<dbReference type="InterPro" id="IPR011009">
    <property type="entry name" value="Kinase-like_dom_sf"/>
</dbReference>
<evidence type="ECO:0000256" key="9">
    <source>
        <dbReference type="PROSITE-ProRule" id="PRU10141"/>
    </source>
</evidence>
<dbReference type="PROSITE" id="PS00107">
    <property type="entry name" value="PROTEIN_KINASE_ATP"/>
    <property type="match status" value="1"/>
</dbReference>
<evidence type="ECO:0000256" key="3">
    <source>
        <dbReference type="ARBA" id="ARBA00022679"/>
    </source>
</evidence>
<feature type="compositionally biased region" description="Basic and acidic residues" evidence="10">
    <location>
        <begin position="43"/>
        <end position="54"/>
    </location>
</feature>
<proteinExistence type="predicted"/>
<evidence type="ECO:0000256" key="5">
    <source>
        <dbReference type="ARBA" id="ARBA00022777"/>
    </source>
</evidence>
<evidence type="ECO:0000256" key="6">
    <source>
        <dbReference type="ARBA" id="ARBA00022840"/>
    </source>
</evidence>
<dbReference type="PANTHER" id="PTHR47634">
    <property type="entry name" value="PROTEIN KINASE DOMAIN-CONTAINING PROTEIN-RELATED"/>
    <property type="match status" value="1"/>
</dbReference>
<evidence type="ECO:0000256" key="2">
    <source>
        <dbReference type="ARBA" id="ARBA00022527"/>
    </source>
</evidence>
<dbReference type="PANTHER" id="PTHR47634:SF9">
    <property type="entry name" value="PROTEIN KINASE DOMAIN-CONTAINING PROTEIN-RELATED"/>
    <property type="match status" value="1"/>
</dbReference>
<accession>A0ABP0JQX5</accession>
<keyword evidence="3" id="KW-0808">Transferase</keyword>
<protein>
    <recommendedName>
        <fullName evidence="1">non-specific serine/threonine protein kinase</fullName>
        <ecNumber evidence="1">2.7.11.1</ecNumber>
    </recommendedName>
</protein>
<comment type="caution">
    <text evidence="11">The sequence shown here is derived from an EMBL/GenBank/DDBJ whole genome shotgun (WGS) entry which is preliminary data.</text>
</comment>
<evidence type="ECO:0000256" key="7">
    <source>
        <dbReference type="ARBA" id="ARBA00047899"/>
    </source>
</evidence>
<feature type="compositionally biased region" description="Low complexity" evidence="10">
    <location>
        <begin position="17"/>
        <end position="42"/>
    </location>
</feature>
<dbReference type="EC" id="2.7.11.1" evidence="1"/>
<sequence>MSVSRSRSRSRDRTDWDSSSSGSSSSDCSSSAANREAGAHAAAELHAEHVRQQADDATDTSEDLAECEEGSHEIRPRMLLCDRFHVRGKLGTGAFASVWLCHDRHSLVALKVYKAVERYQRYAQEEVEMLQTVANAGNRPQELPELFGPHGHMAFLCTAEDALCTQRLEVSTCLRCNGSDGSLRLVCRRALPWQPTSLAYSCRSLQGYFDWVGLLTQDMLRDPHRPAADLLIKRMLSL</sequence>
<organism evidence="11 12">
    <name type="scientific">Durusdinium trenchii</name>
    <dbReference type="NCBI Taxonomy" id="1381693"/>
    <lineage>
        <taxon>Eukaryota</taxon>
        <taxon>Sar</taxon>
        <taxon>Alveolata</taxon>
        <taxon>Dinophyceae</taxon>
        <taxon>Suessiales</taxon>
        <taxon>Symbiodiniaceae</taxon>
        <taxon>Durusdinium</taxon>
    </lineage>
</organism>